<dbReference type="PANTHER" id="PTHR45436:SF14">
    <property type="entry name" value="SENSOR PROTEIN QSEC"/>
    <property type="match status" value="1"/>
</dbReference>
<dbReference type="PRINTS" id="PR00344">
    <property type="entry name" value="BCTRLSENSOR"/>
</dbReference>
<dbReference type="SMART" id="SM00388">
    <property type="entry name" value="HisKA"/>
    <property type="match status" value="1"/>
</dbReference>
<dbReference type="InterPro" id="IPR003661">
    <property type="entry name" value="HisK_dim/P_dom"/>
</dbReference>
<keyword evidence="11" id="KW-0902">Two-component regulatory system</keyword>
<keyword evidence="10 13" id="KW-1133">Transmembrane helix</keyword>
<dbReference type="InterPro" id="IPR013727">
    <property type="entry name" value="2CSK_N"/>
</dbReference>
<dbReference type="Pfam" id="PF00512">
    <property type="entry name" value="HisKA"/>
    <property type="match status" value="1"/>
</dbReference>
<evidence type="ECO:0000313" key="17">
    <source>
        <dbReference type="Proteomes" id="UP000252707"/>
    </source>
</evidence>
<reference evidence="16 17" key="1">
    <citation type="submission" date="2018-07" db="EMBL/GenBank/DDBJ databases">
        <title>Genomic Encyclopedia of Type Strains, Phase IV (KMG-IV): sequencing the most valuable type-strain genomes for metagenomic binning, comparative biology and taxonomic classification.</title>
        <authorList>
            <person name="Goeker M."/>
        </authorList>
    </citation>
    <scope>NUCLEOTIDE SEQUENCE [LARGE SCALE GENOMIC DNA]</scope>
    <source>
        <strain evidence="16 17">DSM 26407</strain>
    </source>
</reference>
<feature type="domain" description="HAMP" evidence="15">
    <location>
        <begin position="182"/>
        <end position="234"/>
    </location>
</feature>
<evidence type="ECO:0000256" key="12">
    <source>
        <dbReference type="ARBA" id="ARBA00023136"/>
    </source>
</evidence>
<feature type="domain" description="Histidine kinase" evidence="14">
    <location>
        <begin position="242"/>
        <end position="456"/>
    </location>
</feature>
<dbReference type="InterPro" id="IPR005467">
    <property type="entry name" value="His_kinase_dom"/>
</dbReference>
<proteinExistence type="predicted"/>
<dbReference type="EC" id="2.7.13.3" evidence="3"/>
<dbReference type="InterPro" id="IPR036097">
    <property type="entry name" value="HisK_dim/P_sf"/>
</dbReference>
<protein>
    <recommendedName>
        <fullName evidence="3">histidine kinase</fullName>
        <ecNumber evidence="3">2.7.13.3</ecNumber>
    </recommendedName>
</protein>
<dbReference type="PROSITE" id="PS50109">
    <property type="entry name" value="HIS_KIN"/>
    <property type="match status" value="1"/>
</dbReference>
<dbReference type="InterPro" id="IPR036890">
    <property type="entry name" value="HATPase_C_sf"/>
</dbReference>
<evidence type="ECO:0000256" key="6">
    <source>
        <dbReference type="ARBA" id="ARBA00022692"/>
    </source>
</evidence>
<gene>
    <name evidence="16" type="ORF">DFQ59_11057</name>
</gene>
<dbReference type="SMART" id="SM00387">
    <property type="entry name" value="HATPase_c"/>
    <property type="match status" value="1"/>
</dbReference>
<keyword evidence="12 13" id="KW-0472">Membrane</keyword>
<dbReference type="GO" id="GO:0005886">
    <property type="term" value="C:plasma membrane"/>
    <property type="evidence" value="ECO:0007669"/>
    <property type="project" value="TreeGrafter"/>
</dbReference>
<dbReference type="PROSITE" id="PS50885">
    <property type="entry name" value="HAMP"/>
    <property type="match status" value="1"/>
</dbReference>
<dbReference type="OrthoDB" id="9804645at2"/>
<dbReference type="Proteomes" id="UP000252707">
    <property type="component" value="Unassembled WGS sequence"/>
</dbReference>
<feature type="transmembrane region" description="Helical" evidence="13">
    <location>
        <begin position="154"/>
        <end position="179"/>
    </location>
</feature>
<keyword evidence="9" id="KW-0067">ATP-binding</keyword>
<dbReference type="InterPro" id="IPR050428">
    <property type="entry name" value="TCS_sensor_his_kinase"/>
</dbReference>
<keyword evidence="4" id="KW-0597">Phosphoprotein</keyword>
<evidence type="ECO:0000256" key="11">
    <source>
        <dbReference type="ARBA" id="ARBA00023012"/>
    </source>
</evidence>
<dbReference type="SUPFAM" id="SSF55874">
    <property type="entry name" value="ATPase domain of HSP90 chaperone/DNA topoisomerase II/histidine kinase"/>
    <property type="match status" value="1"/>
</dbReference>
<accession>A0A369C103</accession>
<dbReference type="Gene3D" id="3.30.565.10">
    <property type="entry name" value="Histidine kinase-like ATPase, C-terminal domain"/>
    <property type="match status" value="1"/>
</dbReference>
<dbReference type="Pfam" id="PF08521">
    <property type="entry name" value="2CSK_N"/>
    <property type="match status" value="1"/>
</dbReference>
<keyword evidence="7" id="KW-0547">Nucleotide-binding</keyword>
<dbReference type="SUPFAM" id="SSF47384">
    <property type="entry name" value="Homodimeric domain of signal transducing histidine kinase"/>
    <property type="match status" value="1"/>
</dbReference>
<dbReference type="FunFam" id="1.10.287.130:FF:000035">
    <property type="entry name" value="Two-component sensor histidine kinase"/>
    <property type="match status" value="1"/>
</dbReference>
<evidence type="ECO:0000256" key="9">
    <source>
        <dbReference type="ARBA" id="ARBA00022840"/>
    </source>
</evidence>
<evidence type="ECO:0000256" key="4">
    <source>
        <dbReference type="ARBA" id="ARBA00022553"/>
    </source>
</evidence>
<sequence>MPFIPSIRRRLLLVLMPVLLLGWTGMAAWTWYDTAHEIEEVYDATLAQTARLLLAQVRYLLHEKSEQEADRHDMEISAEGPGHKYESKIAFSVRTTAGARLLHTPGAPDFATAAADGYRDEVLDDAPWRVFSLQDRERGILVQTGQKYEVRHELVLYITLNTLGPMLLALPLLALLTWFSVGRSLRPLNQLAAAVARRRPDALEPVAESRVPSEARPLVAAINQLIKRMAQAFDRERRFTADAAHELRTPLAALKTQAQVALRAGDDTVRANALRQINHGVDRSTRLLEQLLTLARMDAHHATTGAESVDLGRLVAECVAEAAPEALARDVEVGLDAPAGDYVIHGSAGALGVLLRNLLDNALRYTPAGGEVSVGLQEQARGVTLCVTDTGPGIPPEEREAVFERFRRGADAAAPGSGLGLSIVKRIAELHGSRVRLEAGPGGAGLRVCVTLPRDR</sequence>
<dbReference type="GO" id="GO:0000155">
    <property type="term" value="F:phosphorelay sensor kinase activity"/>
    <property type="evidence" value="ECO:0007669"/>
    <property type="project" value="InterPro"/>
</dbReference>
<comment type="caution">
    <text evidence="16">The sequence shown here is derived from an EMBL/GenBank/DDBJ whole genome shotgun (WGS) entry which is preliminary data.</text>
</comment>
<evidence type="ECO:0000256" key="10">
    <source>
        <dbReference type="ARBA" id="ARBA00022989"/>
    </source>
</evidence>
<evidence type="ECO:0000256" key="1">
    <source>
        <dbReference type="ARBA" id="ARBA00000085"/>
    </source>
</evidence>
<evidence type="ECO:0000259" key="15">
    <source>
        <dbReference type="PROSITE" id="PS50885"/>
    </source>
</evidence>
<keyword evidence="6 13" id="KW-0812">Transmembrane</keyword>
<comment type="catalytic activity">
    <reaction evidence="1">
        <text>ATP + protein L-histidine = ADP + protein N-phospho-L-histidine.</text>
        <dbReference type="EC" id="2.7.13.3"/>
    </reaction>
</comment>
<dbReference type="InterPro" id="IPR004358">
    <property type="entry name" value="Sig_transdc_His_kin-like_C"/>
</dbReference>
<evidence type="ECO:0000256" key="2">
    <source>
        <dbReference type="ARBA" id="ARBA00004141"/>
    </source>
</evidence>
<evidence type="ECO:0000256" key="13">
    <source>
        <dbReference type="SAM" id="Phobius"/>
    </source>
</evidence>
<evidence type="ECO:0000256" key="3">
    <source>
        <dbReference type="ARBA" id="ARBA00012438"/>
    </source>
</evidence>
<dbReference type="RefSeq" id="WP_114280765.1">
    <property type="nucleotide sequence ID" value="NZ_QPJY01000010.1"/>
</dbReference>
<dbReference type="AlphaFoldDB" id="A0A369C103"/>
<evidence type="ECO:0000259" key="14">
    <source>
        <dbReference type="PROSITE" id="PS50109"/>
    </source>
</evidence>
<dbReference type="Pfam" id="PF02518">
    <property type="entry name" value="HATPase_c"/>
    <property type="match status" value="1"/>
</dbReference>
<evidence type="ECO:0000256" key="5">
    <source>
        <dbReference type="ARBA" id="ARBA00022679"/>
    </source>
</evidence>
<dbReference type="PANTHER" id="PTHR45436">
    <property type="entry name" value="SENSOR HISTIDINE KINASE YKOH"/>
    <property type="match status" value="1"/>
</dbReference>
<keyword evidence="5" id="KW-0808">Transferase</keyword>
<keyword evidence="8 16" id="KW-0418">Kinase</keyword>
<dbReference type="InterPro" id="IPR003660">
    <property type="entry name" value="HAMP_dom"/>
</dbReference>
<comment type="subcellular location">
    <subcellularLocation>
        <location evidence="2">Membrane</location>
        <topology evidence="2">Multi-pass membrane protein</topology>
    </subcellularLocation>
</comment>
<name>A0A369C103_9GAMM</name>
<dbReference type="Gene3D" id="1.10.287.130">
    <property type="match status" value="1"/>
</dbReference>
<evidence type="ECO:0000256" key="8">
    <source>
        <dbReference type="ARBA" id="ARBA00022777"/>
    </source>
</evidence>
<dbReference type="CDD" id="cd00082">
    <property type="entry name" value="HisKA"/>
    <property type="match status" value="1"/>
</dbReference>
<organism evidence="16 17">
    <name type="scientific">Thioalbus denitrificans</name>
    <dbReference type="NCBI Taxonomy" id="547122"/>
    <lineage>
        <taxon>Bacteria</taxon>
        <taxon>Pseudomonadati</taxon>
        <taxon>Pseudomonadota</taxon>
        <taxon>Gammaproteobacteria</taxon>
        <taxon>Chromatiales</taxon>
        <taxon>Ectothiorhodospiraceae</taxon>
        <taxon>Thioalbus</taxon>
    </lineage>
</organism>
<dbReference type="GO" id="GO:0005524">
    <property type="term" value="F:ATP binding"/>
    <property type="evidence" value="ECO:0007669"/>
    <property type="project" value="UniProtKB-KW"/>
</dbReference>
<dbReference type="EMBL" id="QPJY01000010">
    <property type="protein sequence ID" value="RCX26347.1"/>
    <property type="molecule type" value="Genomic_DNA"/>
</dbReference>
<evidence type="ECO:0000313" key="16">
    <source>
        <dbReference type="EMBL" id="RCX26347.1"/>
    </source>
</evidence>
<dbReference type="InterPro" id="IPR003594">
    <property type="entry name" value="HATPase_dom"/>
</dbReference>
<evidence type="ECO:0000256" key="7">
    <source>
        <dbReference type="ARBA" id="ARBA00022741"/>
    </source>
</evidence>
<keyword evidence="17" id="KW-1185">Reference proteome</keyword>